<keyword evidence="10" id="KW-1185">Reference proteome</keyword>
<dbReference type="Pfam" id="PF00023">
    <property type="entry name" value="Ank"/>
    <property type="match status" value="1"/>
</dbReference>
<name>A0A0D3ING8_EMIH1</name>
<dbReference type="PROSITE" id="PS50865">
    <property type="entry name" value="ZF_MYND_2"/>
    <property type="match status" value="1"/>
</dbReference>
<dbReference type="InterPro" id="IPR002893">
    <property type="entry name" value="Znf_MYND"/>
</dbReference>
<dbReference type="InterPro" id="IPR036770">
    <property type="entry name" value="Ankyrin_rpt-contain_sf"/>
</dbReference>
<dbReference type="InterPro" id="IPR002110">
    <property type="entry name" value="Ankyrin_rpt"/>
</dbReference>
<reference evidence="9" key="2">
    <citation type="submission" date="2024-10" db="UniProtKB">
        <authorList>
            <consortium name="EnsemblProtists"/>
        </authorList>
    </citation>
    <scope>IDENTIFICATION</scope>
</reference>
<dbReference type="SUPFAM" id="SSF144232">
    <property type="entry name" value="HIT/MYND zinc finger-like"/>
    <property type="match status" value="1"/>
</dbReference>
<dbReference type="Pfam" id="PF12796">
    <property type="entry name" value="Ank_2"/>
    <property type="match status" value="1"/>
</dbReference>
<sequence length="417" mass="44989">MHGADRCLIVGLTGRTDLNGCTCTLREFSDGRWSCLLEVDGEVVRVLPANLSLISVSPGLTTLQNAVLALDVPAIMRAIASSGCDVNARTPSGGSALLLAIEIERLDIVELLVNAGADIAVLKPNGAHALILAAEFCKADSQIIDFLIARGLDGFVNRPDHHGGTAVGFAVQNGNLSALHALVRHGGDLYDTDILRLFHSSGNGAIWSDDHTATFKQLIRWGADVDATGADGLTGVHYAIQNDLLKGFELLAEHGADLTKPQPACQGRTGNSPAHAAFILGRRSFLKVLLQYGHSVSPDEVPRLQQLRRELIQIAQDPPKDLTLYEVKHGVQRLVTEPVEVAKFMERMTILPKDPAQTKKADAFVMRTICASCGQSSKDTMKKHMVCSRCKAVSYCSVPCQRAHWKKHKAVCSATRP</sequence>
<feature type="domain" description="MYND-type" evidence="8">
    <location>
        <begin position="370"/>
        <end position="412"/>
    </location>
</feature>
<keyword evidence="4" id="KW-0862">Zinc</keyword>
<keyword evidence="1" id="KW-0479">Metal-binding</keyword>
<feature type="repeat" description="ANK" evidence="6">
    <location>
        <begin position="231"/>
        <end position="263"/>
    </location>
</feature>
<protein>
    <recommendedName>
        <fullName evidence="8">MYND-type domain-containing protein</fullName>
    </recommendedName>
</protein>
<dbReference type="EnsemblProtists" id="EOD12803">
    <property type="protein sequence ID" value="EOD12803"/>
    <property type="gene ID" value="EMIHUDRAFT_247236"/>
</dbReference>
<dbReference type="OMA" id="CDITEKC"/>
<reference evidence="10" key="1">
    <citation type="journal article" date="2013" name="Nature">
        <title>Pan genome of the phytoplankton Emiliania underpins its global distribution.</title>
        <authorList>
            <person name="Read B.A."/>
            <person name="Kegel J."/>
            <person name="Klute M.J."/>
            <person name="Kuo A."/>
            <person name="Lefebvre S.C."/>
            <person name="Maumus F."/>
            <person name="Mayer C."/>
            <person name="Miller J."/>
            <person name="Monier A."/>
            <person name="Salamov A."/>
            <person name="Young J."/>
            <person name="Aguilar M."/>
            <person name="Claverie J.M."/>
            <person name="Frickenhaus S."/>
            <person name="Gonzalez K."/>
            <person name="Herman E.K."/>
            <person name="Lin Y.C."/>
            <person name="Napier J."/>
            <person name="Ogata H."/>
            <person name="Sarno A.F."/>
            <person name="Shmutz J."/>
            <person name="Schroeder D."/>
            <person name="de Vargas C."/>
            <person name="Verret F."/>
            <person name="von Dassow P."/>
            <person name="Valentin K."/>
            <person name="Van de Peer Y."/>
            <person name="Wheeler G."/>
            <person name="Dacks J.B."/>
            <person name="Delwiche C.F."/>
            <person name="Dyhrman S.T."/>
            <person name="Glockner G."/>
            <person name="John U."/>
            <person name="Richards T."/>
            <person name="Worden A.Z."/>
            <person name="Zhang X."/>
            <person name="Grigoriev I.V."/>
            <person name="Allen A.E."/>
            <person name="Bidle K."/>
            <person name="Borodovsky M."/>
            <person name="Bowler C."/>
            <person name="Brownlee C."/>
            <person name="Cock J.M."/>
            <person name="Elias M."/>
            <person name="Gladyshev V.N."/>
            <person name="Groth M."/>
            <person name="Guda C."/>
            <person name="Hadaegh A."/>
            <person name="Iglesias-Rodriguez M.D."/>
            <person name="Jenkins J."/>
            <person name="Jones B.M."/>
            <person name="Lawson T."/>
            <person name="Leese F."/>
            <person name="Lindquist E."/>
            <person name="Lobanov A."/>
            <person name="Lomsadze A."/>
            <person name="Malik S.B."/>
            <person name="Marsh M.E."/>
            <person name="Mackinder L."/>
            <person name="Mock T."/>
            <person name="Mueller-Roeber B."/>
            <person name="Pagarete A."/>
            <person name="Parker M."/>
            <person name="Probert I."/>
            <person name="Quesneville H."/>
            <person name="Raines C."/>
            <person name="Rensing S.A."/>
            <person name="Riano-Pachon D.M."/>
            <person name="Richier S."/>
            <person name="Rokitta S."/>
            <person name="Shiraiwa Y."/>
            <person name="Soanes D.M."/>
            <person name="van der Giezen M."/>
            <person name="Wahlund T.M."/>
            <person name="Williams B."/>
            <person name="Wilson W."/>
            <person name="Wolfe G."/>
            <person name="Wurch L.L."/>
        </authorList>
    </citation>
    <scope>NUCLEOTIDE SEQUENCE</scope>
</reference>
<evidence type="ECO:0000256" key="6">
    <source>
        <dbReference type="PROSITE-ProRule" id="PRU00023"/>
    </source>
</evidence>
<evidence type="ECO:0000313" key="9">
    <source>
        <dbReference type="EnsemblProtists" id="EOD12803"/>
    </source>
</evidence>
<dbReference type="PROSITE" id="PS50088">
    <property type="entry name" value="ANK_REPEAT"/>
    <property type="match status" value="4"/>
</dbReference>
<evidence type="ECO:0000256" key="4">
    <source>
        <dbReference type="ARBA" id="ARBA00022833"/>
    </source>
</evidence>
<dbReference type="STRING" id="2903.R1BRP7"/>
<keyword evidence="3 7" id="KW-0863">Zinc-finger</keyword>
<dbReference type="SUPFAM" id="SSF48403">
    <property type="entry name" value="Ankyrin repeat"/>
    <property type="match status" value="1"/>
</dbReference>
<evidence type="ECO:0000256" key="2">
    <source>
        <dbReference type="ARBA" id="ARBA00022737"/>
    </source>
</evidence>
<dbReference type="PANTHER" id="PTHR24198">
    <property type="entry name" value="ANKYRIN REPEAT AND PROTEIN KINASE DOMAIN-CONTAINING PROTEIN"/>
    <property type="match status" value="1"/>
</dbReference>
<dbReference type="KEGG" id="ehx:EMIHUDRAFT_247236"/>
<dbReference type="PaxDb" id="2903-EOD12803"/>
<dbReference type="Gene3D" id="6.10.140.2220">
    <property type="match status" value="1"/>
</dbReference>
<evidence type="ECO:0000313" key="10">
    <source>
        <dbReference type="Proteomes" id="UP000013827"/>
    </source>
</evidence>
<feature type="repeat" description="ANK" evidence="6">
    <location>
        <begin position="162"/>
        <end position="194"/>
    </location>
</feature>
<feature type="repeat" description="ANK" evidence="6">
    <location>
        <begin position="269"/>
        <end position="301"/>
    </location>
</feature>
<accession>A0A0D3ING8</accession>
<dbReference type="Proteomes" id="UP000013827">
    <property type="component" value="Unassembled WGS sequence"/>
</dbReference>
<keyword evidence="5 6" id="KW-0040">ANK repeat</keyword>
<keyword evidence="2" id="KW-0677">Repeat</keyword>
<dbReference type="PANTHER" id="PTHR24198:SF165">
    <property type="entry name" value="ANKYRIN REPEAT-CONTAINING PROTEIN-RELATED"/>
    <property type="match status" value="1"/>
</dbReference>
<dbReference type="eggNOG" id="KOG0510">
    <property type="taxonomic scope" value="Eukaryota"/>
</dbReference>
<dbReference type="AlphaFoldDB" id="A0A0D3ING8"/>
<evidence type="ECO:0000259" key="8">
    <source>
        <dbReference type="PROSITE" id="PS50865"/>
    </source>
</evidence>
<evidence type="ECO:0000256" key="5">
    <source>
        <dbReference type="ARBA" id="ARBA00023043"/>
    </source>
</evidence>
<feature type="repeat" description="ANK" evidence="6">
    <location>
        <begin position="92"/>
        <end position="124"/>
    </location>
</feature>
<dbReference type="RefSeq" id="XP_005765232.1">
    <property type="nucleotide sequence ID" value="XM_005765175.1"/>
</dbReference>
<dbReference type="PROSITE" id="PS50297">
    <property type="entry name" value="ANK_REP_REGION"/>
    <property type="match status" value="1"/>
</dbReference>
<dbReference type="PROSITE" id="PS01360">
    <property type="entry name" value="ZF_MYND_1"/>
    <property type="match status" value="1"/>
</dbReference>
<evidence type="ECO:0000256" key="1">
    <source>
        <dbReference type="ARBA" id="ARBA00022723"/>
    </source>
</evidence>
<dbReference type="Gene3D" id="1.25.40.20">
    <property type="entry name" value="Ankyrin repeat-containing domain"/>
    <property type="match status" value="2"/>
</dbReference>
<evidence type="ECO:0000256" key="3">
    <source>
        <dbReference type="ARBA" id="ARBA00022771"/>
    </source>
</evidence>
<organism evidence="9 10">
    <name type="scientific">Emiliania huxleyi (strain CCMP1516)</name>
    <dbReference type="NCBI Taxonomy" id="280463"/>
    <lineage>
        <taxon>Eukaryota</taxon>
        <taxon>Haptista</taxon>
        <taxon>Haptophyta</taxon>
        <taxon>Prymnesiophyceae</taxon>
        <taxon>Isochrysidales</taxon>
        <taxon>Noelaerhabdaceae</taxon>
        <taxon>Emiliania</taxon>
    </lineage>
</organism>
<dbReference type="Pfam" id="PF01753">
    <property type="entry name" value="zf-MYND"/>
    <property type="match status" value="1"/>
</dbReference>
<proteinExistence type="predicted"/>
<evidence type="ECO:0000256" key="7">
    <source>
        <dbReference type="PROSITE-ProRule" id="PRU00134"/>
    </source>
</evidence>
<dbReference type="GeneID" id="17258954"/>
<dbReference type="SMART" id="SM00248">
    <property type="entry name" value="ANK"/>
    <property type="match status" value="6"/>
</dbReference>
<dbReference type="HOGENOM" id="CLU_766012_0_0_1"/>
<dbReference type="GO" id="GO:0008270">
    <property type="term" value="F:zinc ion binding"/>
    <property type="evidence" value="ECO:0007669"/>
    <property type="project" value="UniProtKB-KW"/>
</dbReference>